<sequence length="119" mass="13273">MSASENKSIHTTEQKIRQDPVWELSPPRELQSQTVGALTTGTAEREERETVQSRERARSRLLVCTGHDTKKKKTPTPQHLTSPPLPSLITPSIRAGVTNSDKSPSRIKFNQHSCFANGR</sequence>
<dbReference type="Proteomes" id="UP001153269">
    <property type="component" value="Unassembled WGS sequence"/>
</dbReference>
<keyword evidence="3" id="KW-1185">Reference proteome</keyword>
<name>A0A9N7UVX9_PLEPL</name>
<feature type="non-terminal residue" evidence="2">
    <location>
        <position position="119"/>
    </location>
</feature>
<comment type="caution">
    <text evidence="2">The sequence shown here is derived from an EMBL/GenBank/DDBJ whole genome shotgun (WGS) entry which is preliminary data.</text>
</comment>
<feature type="compositionally biased region" description="Basic and acidic residues" evidence="1">
    <location>
        <begin position="43"/>
        <end position="58"/>
    </location>
</feature>
<evidence type="ECO:0000256" key="1">
    <source>
        <dbReference type="SAM" id="MobiDB-lite"/>
    </source>
</evidence>
<gene>
    <name evidence="2" type="ORF">PLEPLA_LOCUS25452</name>
</gene>
<feature type="region of interest" description="Disordered" evidence="1">
    <location>
        <begin position="1"/>
        <end position="105"/>
    </location>
</feature>
<organism evidence="2 3">
    <name type="scientific">Pleuronectes platessa</name>
    <name type="common">European plaice</name>
    <dbReference type="NCBI Taxonomy" id="8262"/>
    <lineage>
        <taxon>Eukaryota</taxon>
        <taxon>Metazoa</taxon>
        <taxon>Chordata</taxon>
        <taxon>Craniata</taxon>
        <taxon>Vertebrata</taxon>
        <taxon>Euteleostomi</taxon>
        <taxon>Actinopterygii</taxon>
        <taxon>Neopterygii</taxon>
        <taxon>Teleostei</taxon>
        <taxon>Neoteleostei</taxon>
        <taxon>Acanthomorphata</taxon>
        <taxon>Carangaria</taxon>
        <taxon>Pleuronectiformes</taxon>
        <taxon>Pleuronectoidei</taxon>
        <taxon>Pleuronectidae</taxon>
        <taxon>Pleuronectes</taxon>
    </lineage>
</organism>
<feature type="compositionally biased region" description="Basic and acidic residues" evidence="1">
    <location>
        <begin position="7"/>
        <end position="20"/>
    </location>
</feature>
<evidence type="ECO:0000313" key="3">
    <source>
        <dbReference type="Proteomes" id="UP001153269"/>
    </source>
</evidence>
<dbReference type="AlphaFoldDB" id="A0A9N7UVX9"/>
<reference evidence="2" key="1">
    <citation type="submission" date="2020-03" db="EMBL/GenBank/DDBJ databases">
        <authorList>
            <person name="Weist P."/>
        </authorList>
    </citation>
    <scope>NUCLEOTIDE SEQUENCE</scope>
</reference>
<accession>A0A9N7UVX9</accession>
<proteinExistence type="predicted"/>
<dbReference type="EMBL" id="CADEAL010002034">
    <property type="protein sequence ID" value="CAB1437482.1"/>
    <property type="molecule type" value="Genomic_DNA"/>
</dbReference>
<evidence type="ECO:0000313" key="2">
    <source>
        <dbReference type="EMBL" id="CAB1437482.1"/>
    </source>
</evidence>
<protein>
    <submittedName>
        <fullName evidence="2">Uncharacterized protein</fullName>
    </submittedName>
</protein>